<dbReference type="RefSeq" id="WP_068216330.1">
    <property type="nucleotide sequence ID" value="NZ_LRPC01000001.1"/>
</dbReference>
<feature type="domain" description="DUF5723" evidence="1">
    <location>
        <begin position="45"/>
        <end position="436"/>
    </location>
</feature>
<dbReference type="InterPro" id="IPR043781">
    <property type="entry name" value="DUF5723"/>
</dbReference>
<evidence type="ECO:0000313" key="3">
    <source>
        <dbReference type="Proteomes" id="UP000075606"/>
    </source>
</evidence>
<dbReference type="Pfam" id="PF18990">
    <property type="entry name" value="DUF5723"/>
    <property type="match status" value="1"/>
</dbReference>
<gene>
    <name evidence="2" type="ORF">AWW68_02735</name>
</gene>
<reference evidence="2 3" key="1">
    <citation type="submission" date="2016-01" db="EMBL/GenBank/DDBJ databases">
        <title>Genome sequencing of Roseivirga spongicola UST030701-084.</title>
        <authorList>
            <person name="Selvaratnam C."/>
            <person name="Thevarajoo S."/>
            <person name="Goh K.M."/>
            <person name="Ee R."/>
            <person name="Chan K.-G."/>
            <person name="Chong C.S."/>
        </authorList>
    </citation>
    <scope>NUCLEOTIDE SEQUENCE [LARGE SCALE GENOMIC DNA]</scope>
    <source>
        <strain evidence="2 3">UST030701-084</strain>
    </source>
</reference>
<accession>A0A150XG69</accession>
<evidence type="ECO:0000259" key="1">
    <source>
        <dbReference type="Pfam" id="PF18990"/>
    </source>
</evidence>
<proteinExistence type="predicted"/>
<dbReference type="EMBL" id="LRPC01000001">
    <property type="protein sequence ID" value="KYG77703.1"/>
    <property type="molecule type" value="Genomic_DNA"/>
</dbReference>
<dbReference type="STRING" id="333140.AWW68_02735"/>
<name>A0A150XG69_9BACT</name>
<organism evidence="2 3">
    <name type="scientific">Roseivirga spongicola</name>
    <dbReference type="NCBI Taxonomy" id="333140"/>
    <lineage>
        <taxon>Bacteria</taxon>
        <taxon>Pseudomonadati</taxon>
        <taxon>Bacteroidota</taxon>
        <taxon>Cytophagia</taxon>
        <taxon>Cytophagales</taxon>
        <taxon>Roseivirgaceae</taxon>
        <taxon>Roseivirga</taxon>
    </lineage>
</organism>
<dbReference type="AlphaFoldDB" id="A0A150XG69"/>
<sequence length="498" mass="55528">MIIRNLRLLALIFLLVFGIFKVEAQRFNGFINSDFSGVIGVRSQPASVANSPYKFDFSLVNGNFYLTNDIAVIAKNDEGGSGFIRQEGFQDRFAIANASLGGLSALLSLSRNRGIGIQYNFRTLANGTDITPNFIYQLNRFNAPQFLNQSYFNESMKLSSMAWQEVAFTYGGILKDDGYNRWKMGLTIKAANPTAHLWLDLADADYSIDGNGLLNLDRFDFSAGYSSNLNDYEQFDGNEQMRVPPKGTGLIFGGADIGVLYERVAYRPDPKTSAQTSLNKDITYEFRVSASITDIGKFNFEHGSAAFMASGLDPSANSLNFESMLNSINSFREFRDSLNTFLQLTDVQGEYSVSLPTALRLNYDYNFGNNLFLNVATVADLSWALPADYRVSYANSVTIAPRYETGLYGLYLPFFYNFEGDTEVGLAARYGPLTLGTHTLGTLFASEKESLGFFFSINLNQLKANARKPYCFGSSKTGSALVRTKRTPLYKRKKFIFF</sequence>
<keyword evidence="3" id="KW-1185">Reference proteome</keyword>
<evidence type="ECO:0000313" key="2">
    <source>
        <dbReference type="EMBL" id="KYG77703.1"/>
    </source>
</evidence>
<dbReference type="Proteomes" id="UP000075606">
    <property type="component" value="Unassembled WGS sequence"/>
</dbReference>
<comment type="caution">
    <text evidence="2">The sequence shown here is derived from an EMBL/GenBank/DDBJ whole genome shotgun (WGS) entry which is preliminary data.</text>
</comment>
<protein>
    <recommendedName>
        <fullName evidence="1">DUF5723 domain-containing protein</fullName>
    </recommendedName>
</protein>
<dbReference type="OrthoDB" id="9805336at2"/>